<comment type="caution">
    <text evidence="3">The sequence shown here is derived from an EMBL/GenBank/DDBJ whole genome shotgun (WGS) entry which is preliminary data.</text>
</comment>
<dbReference type="EMBL" id="SLUP01000002">
    <property type="protein sequence ID" value="TCL67490.1"/>
    <property type="molecule type" value="Genomic_DNA"/>
</dbReference>
<keyword evidence="4" id="KW-1185">Reference proteome</keyword>
<organism evidence="3 4">
    <name type="scientific">Mariniflexile fucanivorans</name>
    <dbReference type="NCBI Taxonomy" id="264023"/>
    <lineage>
        <taxon>Bacteria</taxon>
        <taxon>Pseudomonadati</taxon>
        <taxon>Bacteroidota</taxon>
        <taxon>Flavobacteriia</taxon>
        <taxon>Flavobacteriales</taxon>
        <taxon>Flavobacteriaceae</taxon>
        <taxon>Mariniflexile</taxon>
    </lineage>
</organism>
<feature type="region of interest" description="Disordered" evidence="2">
    <location>
        <begin position="42"/>
        <end position="70"/>
    </location>
</feature>
<accession>A0A4R1RNJ4</accession>
<evidence type="ECO:0000256" key="2">
    <source>
        <dbReference type="SAM" id="MobiDB-lite"/>
    </source>
</evidence>
<sequence length="166" mass="19775">MHDTINYIYFSFLNIQVMKNSIKLLGLLLLVFLMSCKNESSKSTTIDTPNATNEELTNTTNYKENNGNFNDETYDINKQTDSLNENWNLNDPNRQKLLFSTFDMSQNQIQKYKTALKKWWNEDVENQYDKLSANERIEKERDILKEILDDSQFENYKDWANKNDDR</sequence>
<protein>
    <submittedName>
        <fullName evidence="3">Uncharacterized protein</fullName>
    </submittedName>
</protein>
<feature type="coiled-coil region" evidence="1">
    <location>
        <begin position="121"/>
        <end position="154"/>
    </location>
</feature>
<reference evidence="3 4" key="1">
    <citation type="submission" date="2019-03" db="EMBL/GenBank/DDBJ databases">
        <title>Genomic Encyclopedia of Type Strains, Phase IV (KMG-IV): sequencing the most valuable type-strain genomes for metagenomic binning, comparative biology and taxonomic classification.</title>
        <authorList>
            <person name="Goeker M."/>
        </authorList>
    </citation>
    <scope>NUCLEOTIDE SEQUENCE [LARGE SCALE GENOMIC DNA]</scope>
    <source>
        <strain evidence="3 4">DSM 18792</strain>
    </source>
</reference>
<evidence type="ECO:0000313" key="3">
    <source>
        <dbReference type="EMBL" id="TCL67490.1"/>
    </source>
</evidence>
<evidence type="ECO:0000256" key="1">
    <source>
        <dbReference type="SAM" id="Coils"/>
    </source>
</evidence>
<gene>
    <name evidence="3" type="ORF">EV196_10246</name>
</gene>
<name>A0A4R1RNJ4_9FLAO</name>
<dbReference type="Proteomes" id="UP000295455">
    <property type="component" value="Unassembled WGS sequence"/>
</dbReference>
<proteinExistence type="predicted"/>
<evidence type="ECO:0000313" key="4">
    <source>
        <dbReference type="Proteomes" id="UP000295455"/>
    </source>
</evidence>
<feature type="compositionally biased region" description="Low complexity" evidence="2">
    <location>
        <begin position="48"/>
        <end position="66"/>
    </location>
</feature>
<dbReference type="AlphaFoldDB" id="A0A4R1RNJ4"/>
<keyword evidence="1" id="KW-0175">Coiled coil</keyword>